<evidence type="ECO:0000256" key="5">
    <source>
        <dbReference type="SAM" id="MobiDB-lite"/>
    </source>
</evidence>
<reference evidence="7" key="1">
    <citation type="journal article" date="2010" name="Genome Biol.">
        <title>Genome sequence of the necrotrophic plant pathogen Pythium ultimum reveals original pathogenicity mechanisms and effector repertoire.</title>
        <authorList>
            <person name="Levesque C.A."/>
            <person name="Brouwer H."/>
            <person name="Cano L."/>
            <person name="Hamilton J.P."/>
            <person name="Holt C."/>
            <person name="Huitema E."/>
            <person name="Raffaele S."/>
            <person name="Robideau G.P."/>
            <person name="Thines M."/>
            <person name="Win J."/>
            <person name="Zerillo M.M."/>
            <person name="Beakes G.W."/>
            <person name="Boore J.L."/>
            <person name="Busam D."/>
            <person name="Dumas B."/>
            <person name="Ferriera S."/>
            <person name="Fuerstenberg S.I."/>
            <person name="Gachon C.M."/>
            <person name="Gaulin E."/>
            <person name="Govers F."/>
            <person name="Grenville-Briggs L."/>
            <person name="Horner N."/>
            <person name="Hostetler J."/>
            <person name="Jiang R.H."/>
            <person name="Johnson J."/>
            <person name="Krajaejun T."/>
            <person name="Lin H."/>
            <person name="Meijer H.J."/>
            <person name="Moore B."/>
            <person name="Morris P."/>
            <person name="Phuntmart V."/>
            <person name="Puiu D."/>
            <person name="Shetty J."/>
            <person name="Stajich J.E."/>
            <person name="Tripathy S."/>
            <person name="Wawra S."/>
            <person name="van West P."/>
            <person name="Whitty B.R."/>
            <person name="Coutinho P.M."/>
            <person name="Henrissat B."/>
            <person name="Martin F."/>
            <person name="Thomas P.D."/>
            <person name="Tyler B.M."/>
            <person name="De Vries R.P."/>
            <person name="Kamoun S."/>
            <person name="Yandell M."/>
            <person name="Tisserat N."/>
            <person name="Buell C.R."/>
        </authorList>
    </citation>
    <scope>NUCLEOTIDE SEQUENCE</scope>
    <source>
        <strain evidence="7">DAOM:BR144</strain>
    </source>
</reference>
<evidence type="ECO:0000313" key="7">
    <source>
        <dbReference type="Proteomes" id="UP000019132"/>
    </source>
</evidence>
<dbReference type="EnsemblProtists" id="PYU1_T004858">
    <property type="protein sequence ID" value="PYU1_T004858"/>
    <property type="gene ID" value="PYU1_G004847"/>
</dbReference>
<feature type="region of interest" description="Disordered" evidence="5">
    <location>
        <begin position="22"/>
        <end position="49"/>
    </location>
</feature>
<keyword evidence="2" id="KW-0333">Golgi apparatus</keyword>
<dbReference type="GO" id="GO:0005794">
    <property type="term" value="C:Golgi apparatus"/>
    <property type="evidence" value="ECO:0007669"/>
    <property type="project" value="UniProtKB-SubCell"/>
</dbReference>
<dbReference type="HOGENOM" id="CLU_409116_0_0_1"/>
<name>K3WIR6_GLOUD</name>
<dbReference type="GO" id="GO:0006888">
    <property type="term" value="P:endoplasmic reticulum to Golgi vesicle-mediated transport"/>
    <property type="evidence" value="ECO:0007669"/>
    <property type="project" value="TreeGrafter"/>
</dbReference>
<evidence type="ECO:0000256" key="1">
    <source>
        <dbReference type="ARBA" id="ARBA00004555"/>
    </source>
</evidence>
<keyword evidence="7" id="KW-1185">Reference proteome</keyword>
<dbReference type="VEuPathDB" id="FungiDB:PYU1_G004847"/>
<evidence type="ECO:0000313" key="6">
    <source>
        <dbReference type="EnsemblProtists" id="PYU1_T004858"/>
    </source>
</evidence>
<organism evidence="6 7">
    <name type="scientific">Globisporangium ultimum (strain ATCC 200006 / CBS 805.95 / DAOM BR144)</name>
    <name type="common">Pythium ultimum</name>
    <dbReference type="NCBI Taxonomy" id="431595"/>
    <lineage>
        <taxon>Eukaryota</taxon>
        <taxon>Sar</taxon>
        <taxon>Stramenopiles</taxon>
        <taxon>Oomycota</taxon>
        <taxon>Peronosporomycetes</taxon>
        <taxon>Pythiales</taxon>
        <taxon>Pythiaceae</taxon>
        <taxon>Globisporangium</taxon>
    </lineage>
</organism>
<feature type="compositionally biased region" description="Polar residues" evidence="5">
    <location>
        <begin position="103"/>
        <end position="115"/>
    </location>
</feature>
<sequence length="764" mass="83960">MWSKFTEYAEGIVEKVAQADAAAAAAAGAGAGPSDPPSSSSPPLSASSISGEEIWSRFTSIVAPPVTSSAGKDAQDGEDDENSERDEYDAAALSANQGAGVPRQQQQPLSATTAKTIDEDEQEQYICELERALLQRKKQHEVLEKRVYELEYHHEQEAQRFKLQLQEKEKVIADQTRRIESAAAQPQTGEHEAAAAKQVVEKVELLEQRLRGLMARCSAIEASRDLARTAQSNVPAAVQEHDTLAASGLSAARVEDEKTLQQVANLLSKMVENSSETVGRTPGDGTIGTHVLELATQVQADFKKSAARAAALERAIDSFLACHGELGGPTADPSTIASRLDAISGKIMKSAAAAVEVDRLQAKIHLLEDKEEEQLKKILHLQAQANGMHANLQKTDQSLQQTASKEADLLDQMNEKDATIQRLQANLTQVKASMEHLASELKEAQSYTDELEGYCRQQKQKIASQREQLKELDQVKAAFNALQEQEREMRAQAAEYEQGYVELLAEMEALKAQNEEESKLLIATTEAHAMSTENQTIYDLESRLSATEADKQVALQDAARLQQNVDALEGVLHQFQVDQKQQRERLLGLELALEKAQDTIREQHQHLQSKTNNKEGGDKTDTSSDLQRVMDVLAKKNLECEQLREALENTAARYTAENDVLDKRLAAQLVVTYFETDRKGDVLQLIARMMGFSEDQKRRVGLGFSVEGNGGGGLFSSILGFVAPSSDDRRQQQGIEAANANDATIDGKSFADIWTEFLLEEAKK</sequence>
<accession>K3WIR6</accession>
<reference evidence="7" key="2">
    <citation type="submission" date="2010-04" db="EMBL/GenBank/DDBJ databases">
        <authorList>
            <person name="Buell R."/>
            <person name="Hamilton J."/>
            <person name="Hostetler J."/>
        </authorList>
    </citation>
    <scope>NUCLEOTIDE SEQUENCE [LARGE SCALE GENOMIC DNA]</scope>
    <source>
        <strain evidence="7">DAOM:BR144</strain>
    </source>
</reference>
<dbReference type="GO" id="GO:0007030">
    <property type="term" value="P:Golgi organization"/>
    <property type="evidence" value="ECO:0007669"/>
    <property type="project" value="TreeGrafter"/>
</dbReference>
<feature type="region of interest" description="Disordered" evidence="5">
    <location>
        <begin position="600"/>
        <end position="624"/>
    </location>
</feature>
<feature type="compositionally biased region" description="Basic and acidic residues" evidence="5">
    <location>
        <begin position="612"/>
        <end position="622"/>
    </location>
</feature>
<dbReference type="Proteomes" id="UP000019132">
    <property type="component" value="Unassembled WGS sequence"/>
</dbReference>
<reference evidence="6" key="3">
    <citation type="submission" date="2015-02" db="UniProtKB">
        <authorList>
            <consortium name="EnsemblProtists"/>
        </authorList>
    </citation>
    <scope>IDENTIFICATION</scope>
    <source>
        <strain evidence="6">DAOM BR144</strain>
    </source>
</reference>
<evidence type="ECO:0000256" key="4">
    <source>
        <dbReference type="SAM" id="Coils"/>
    </source>
</evidence>
<feature type="coiled-coil region" evidence="4">
    <location>
        <begin position="406"/>
        <end position="520"/>
    </location>
</feature>
<dbReference type="eggNOG" id="ENOG502QSWR">
    <property type="taxonomic scope" value="Eukaryota"/>
</dbReference>
<proteinExistence type="predicted"/>
<dbReference type="PANTHER" id="PTHR18921">
    <property type="entry name" value="MYOSIN HEAVY CHAIN - RELATED"/>
    <property type="match status" value="1"/>
</dbReference>
<dbReference type="GO" id="GO:0031267">
    <property type="term" value="F:small GTPase binding"/>
    <property type="evidence" value="ECO:0007669"/>
    <property type="project" value="TreeGrafter"/>
</dbReference>
<evidence type="ECO:0000256" key="3">
    <source>
        <dbReference type="ARBA" id="ARBA00023054"/>
    </source>
</evidence>
<dbReference type="EMBL" id="GL376564">
    <property type="status" value="NOT_ANNOTATED_CDS"/>
    <property type="molecule type" value="Genomic_DNA"/>
</dbReference>
<evidence type="ECO:0008006" key="8">
    <source>
        <dbReference type="Google" id="ProtNLM"/>
    </source>
</evidence>
<dbReference type="InParanoid" id="K3WIR6"/>
<feature type="compositionally biased region" description="Acidic residues" evidence="5">
    <location>
        <begin position="76"/>
        <end position="89"/>
    </location>
</feature>
<feature type="region of interest" description="Disordered" evidence="5">
    <location>
        <begin position="65"/>
        <end position="116"/>
    </location>
</feature>
<evidence type="ECO:0000256" key="2">
    <source>
        <dbReference type="ARBA" id="ARBA00023034"/>
    </source>
</evidence>
<dbReference type="PANTHER" id="PTHR18921:SF2">
    <property type="entry name" value="THYROID RECEPTOR-INTERACTING PROTEIN 11"/>
    <property type="match status" value="1"/>
</dbReference>
<dbReference type="OMA" id="ETHMLEH"/>
<feature type="coiled-coil region" evidence="4">
    <location>
        <begin position="350"/>
        <end position="377"/>
    </location>
</feature>
<feature type="coiled-coil region" evidence="4">
    <location>
        <begin position="158"/>
        <end position="223"/>
    </location>
</feature>
<dbReference type="AlphaFoldDB" id="K3WIR6"/>
<keyword evidence="3 4" id="KW-0175">Coiled coil</keyword>
<comment type="subcellular location">
    <subcellularLocation>
        <location evidence="1">Golgi apparatus</location>
    </subcellularLocation>
</comment>
<protein>
    <recommendedName>
        <fullName evidence="8">GRIP domain-containing protein</fullName>
    </recommendedName>
</protein>